<name>A0A7H8QHB8_TALRU</name>
<evidence type="ECO:0000259" key="3">
    <source>
        <dbReference type="Pfam" id="PF22939"/>
    </source>
</evidence>
<accession>A0A7H8QHB8</accession>
<dbReference type="Proteomes" id="UP000509510">
    <property type="component" value="Chromosome I"/>
</dbReference>
<evidence type="ECO:0008006" key="7">
    <source>
        <dbReference type="Google" id="ProtNLM"/>
    </source>
</evidence>
<keyword evidence="6" id="KW-1185">Reference proteome</keyword>
<evidence type="ECO:0000313" key="6">
    <source>
        <dbReference type="Proteomes" id="UP000509510"/>
    </source>
</evidence>
<feature type="compositionally biased region" description="Basic and acidic residues" evidence="2">
    <location>
        <begin position="650"/>
        <end position="661"/>
    </location>
</feature>
<keyword evidence="1" id="KW-0677">Repeat</keyword>
<dbReference type="InterPro" id="IPR056884">
    <property type="entry name" value="NPHP3-like_N"/>
</dbReference>
<dbReference type="GO" id="GO:0003824">
    <property type="term" value="F:catalytic activity"/>
    <property type="evidence" value="ECO:0007669"/>
    <property type="project" value="InterPro"/>
</dbReference>
<feature type="region of interest" description="Disordered" evidence="2">
    <location>
        <begin position="650"/>
        <end position="681"/>
    </location>
</feature>
<dbReference type="PANTHER" id="PTHR46082">
    <property type="entry name" value="ATP/GTP-BINDING PROTEIN-RELATED"/>
    <property type="match status" value="1"/>
</dbReference>
<feature type="domain" description="Nephrocystin 3-like N-terminal" evidence="4">
    <location>
        <begin position="354"/>
        <end position="399"/>
    </location>
</feature>
<reference evidence="6" key="1">
    <citation type="submission" date="2020-06" db="EMBL/GenBank/DDBJ databases">
        <title>A chromosome-scale genome assembly of Talaromyces rugulosus W13939.</title>
        <authorList>
            <person name="Wang B."/>
            <person name="Guo L."/>
            <person name="Ye K."/>
            <person name="Wang L."/>
        </authorList>
    </citation>
    <scope>NUCLEOTIDE SEQUENCE [LARGE SCALE GENOMIC DNA]</scope>
    <source>
        <strain evidence="6">W13939</strain>
    </source>
</reference>
<dbReference type="RefSeq" id="XP_035339546.1">
    <property type="nucleotide sequence ID" value="XM_035483653.1"/>
</dbReference>
<proteinExistence type="predicted"/>
<protein>
    <recommendedName>
        <fullName evidence="7">Nucleoside phosphorylase domain-containing protein</fullName>
    </recommendedName>
</protein>
<dbReference type="SUPFAM" id="SSF53167">
    <property type="entry name" value="Purine and uridine phosphorylases"/>
    <property type="match status" value="1"/>
</dbReference>
<dbReference type="EMBL" id="CP055898">
    <property type="protein sequence ID" value="QKX53367.1"/>
    <property type="molecule type" value="Genomic_DNA"/>
</dbReference>
<feature type="domain" description="GPI inositol-deacylase winged helix" evidence="3">
    <location>
        <begin position="401"/>
        <end position="478"/>
    </location>
</feature>
<sequence>MATHREYTVGLVCALELELIAVAAMLDERYKDLSKPSDNNSYILGRVGVYNVVVACPKYGFDINKVAGRMISTFPSIKIGLTVGIGSGVPESVRLGDVVVSEPTNELSGMVQLDFEEVTLRGNIRFTESLNCPPIELLTALKALKREHAICGSKNPEYLKYLEFLRPNFVPKHARLECLRDRLFKADCQHICNPPFDDANAGAQDKGNIETEEEEDHCIHCDQTKIIHREPRGMRVHHGLIVSSNPVIKDALTRDNINTRFGGNVLCFEMGAAGLMDDFPCLVIRGICDYADSHKNRGWRDRAALVAATFSRELILLLPAQEVEQMPTIQERGGSLLRDEICSHQQNQEYQTKDTFEWLLNSSEFQHNAKDQILWLQGTPGAGKMIISYELAMQQVQEQVYEHQKLANQVLSFISSANRPLTPAELQHAISIEENSDELGKNNVADIELILSVCGGLVTVDNERNTIDLVHSSAQEYLELNRERWFPNFHTDIANSKDGVSEISAEVSLWSAFETDDSESSFGGLHVSREACEKLAEVLCKDIDLRTLYLEALTLLGKGRFSKNHDQILKRFFKSLRSEVDDTLHLQTIRLLRYASSREQITEWILRLCVPSPDLETLRSRQKFLDQKEFRDEILNRFLEDQAVGLHDKGDRKNQLDHEISSENSEDDDEASSEDAEDGNGPIRFEQLQAIISFLTRGPSYEDLKSDLYLLVHPPTGIPEAIQLGGVRSLRKLLEKRFSEIVTGEYAWIKELSEAGYSYYEISELLYQDETDTPWIYFELEAPSPLEMSFKRSLSVSKDQQGPKNFKSCAVWGVIPASRDPSKWNGAVTFKEKNTVAVVSITTALDWSCAAAGTMQTSGLCCDCFTVIVHRTHEPEFDEELTPVSLYRINFDSVLEVLAELKGISSSDHIAQSKLTNILRLLHDILDPIFQDFQGTFQSNDLEASLHSLSLAVQFISLGLLSYNQGHVGPIQPFFLDTPQRKILLAGSKLCEHHSDGIIAELMNLTCIGDMVGGPVLSFKIAQLSMDGPYLQEERKFDLMATAEDLLDTWGPGGFIVHRDTGASPCAIKLCGGIIYATRENTPKYHWSPSTQVGQFYPVHMNPQSKICIGSLVTINSYCNINERECWERSSCAFENLDVHDDFWTYDENQTGFQAGNYVLLQANITRHRLSGKTLKKVILEWETEMLIPALNCLWGLQVSFCTGVTKRVPLRELIADVLPTFTNTFIRERARWVELEEQYHILDAFRKDDFQGWLANLPPKLYSYVIRVVRRIIRTLQSTGIDPEGRYLSVAWPYDSPPFRCFRISCHDRENSWARVLADSEDCATFAYISTKCLVTNRVQCQGPSPLWRSTTPLLQTAIIRHNGNYPGSLESKRTHFFKKPDSLLKVMVERQGDSGAITLLVAPSTVPARVQQRLYRLDMMRSQ</sequence>
<organism evidence="5 6">
    <name type="scientific">Talaromyces rugulosus</name>
    <name type="common">Penicillium rugulosum</name>
    <dbReference type="NCBI Taxonomy" id="121627"/>
    <lineage>
        <taxon>Eukaryota</taxon>
        <taxon>Fungi</taxon>
        <taxon>Dikarya</taxon>
        <taxon>Ascomycota</taxon>
        <taxon>Pezizomycotina</taxon>
        <taxon>Eurotiomycetes</taxon>
        <taxon>Eurotiomycetidae</taxon>
        <taxon>Eurotiales</taxon>
        <taxon>Trichocomaceae</taxon>
        <taxon>Talaromyces</taxon>
        <taxon>Talaromyces sect. Islandici</taxon>
    </lineage>
</organism>
<dbReference type="Pfam" id="PF22939">
    <property type="entry name" value="WHD_GPIID"/>
    <property type="match status" value="1"/>
</dbReference>
<evidence type="ECO:0000259" key="4">
    <source>
        <dbReference type="Pfam" id="PF24883"/>
    </source>
</evidence>
<dbReference type="OrthoDB" id="428577at2759"/>
<dbReference type="KEGG" id="trg:TRUGW13939_00445"/>
<evidence type="ECO:0000256" key="2">
    <source>
        <dbReference type="SAM" id="MobiDB-lite"/>
    </source>
</evidence>
<dbReference type="InterPro" id="IPR054471">
    <property type="entry name" value="GPIID_WHD"/>
</dbReference>
<dbReference type="InterPro" id="IPR035994">
    <property type="entry name" value="Nucleoside_phosphorylase_sf"/>
</dbReference>
<feature type="compositionally biased region" description="Acidic residues" evidence="2">
    <location>
        <begin position="664"/>
        <end position="678"/>
    </location>
</feature>
<dbReference type="GeneID" id="55987958"/>
<dbReference type="Pfam" id="PF24883">
    <property type="entry name" value="NPHP3_N"/>
    <property type="match status" value="1"/>
</dbReference>
<dbReference type="GO" id="GO:0009116">
    <property type="term" value="P:nucleoside metabolic process"/>
    <property type="evidence" value="ECO:0007669"/>
    <property type="project" value="InterPro"/>
</dbReference>
<gene>
    <name evidence="5" type="ORF">TRUGW13939_00445</name>
</gene>
<evidence type="ECO:0000256" key="1">
    <source>
        <dbReference type="ARBA" id="ARBA00022737"/>
    </source>
</evidence>
<dbReference type="InterPro" id="IPR053137">
    <property type="entry name" value="NLR-like"/>
</dbReference>
<dbReference type="Gene3D" id="3.40.50.1580">
    <property type="entry name" value="Nucleoside phosphorylase domain"/>
    <property type="match status" value="1"/>
</dbReference>
<evidence type="ECO:0000313" key="5">
    <source>
        <dbReference type="EMBL" id="QKX53367.1"/>
    </source>
</evidence>
<dbReference type="PANTHER" id="PTHR46082:SF11">
    <property type="entry name" value="AAA+ ATPASE DOMAIN-CONTAINING PROTEIN-RELATED"/>
    <property type="match status" value="1"/>
</dbReference>